<keyword evidence="3" id="KW-1185">Reference proteome</keyword>
<dbReference type="Proteomes" id="UP000518605">
    <property type="component" value="Unassembled WGS sequence"/>
</dbReference>
<keyword evidence="1" id="KW-0472">Membrane</keyword>
<protein>
    <submittedName>
        <fullName evidence="2">Uncharacterized protein</fullName>
    </submittedName>
</protein>
<evidence type="ECO:0000313" key="2">
    <source>
        <dbReference type="EMBL" id="MBB3154774.1"/>
    </source>
</evidence>
<evidence type="ECO:0000313" key="3">
    <source>
        <dbReference type="Proteomes" id="UP000518605"/>
    </source>
</evidence>
<comment type="caution">
    <text evidence="2">The sequence shown here is derived from an EMBL/GenBank/DDBJ whole genome shotgun (WGS) entry which is preliminary data.</text>
</comment>
<evidence type="ECO:0000256" key="1">
    <source>
        <dbReference type="SAM" id="Phobius"/>
    </source>
</evidence>
<reference evidence="2 3" key="1">
    <citation type="submission" date="2020-08" db="EMBL/GenBank/DDBJ databases">
        <title>Genomic Encyclopedia of Type Strains, Phase III (KMG-III): the genomes of soil and plant-associated and newly described type strains.</title>
        <authorList>
            <person name="Whitman W."/>
        </authorList>
    </citation>
    <scope>NUCLEOTIDE SEQUENCE [LARGE SCALE GENOMIC DNA]</scope>
    <source>
        <strain evidence="2 3">CECT 8234</strain>
    </source>
</reference>
<organism evidence="2 3">
    <name type="scientific">Paenibacillus endophyticus</name>
    <dbReference type="NCBI Taxonomy" id="1294268"/>
    <lineage>
        <taxon>Bacteria</taxon>
        <taxon>Bacillati</taxon>
        <taxon>Bacillota</taxon>
        <taxon>Bacilli</taxon>
        <taxon>Bacillales</taxon>
        <taxon>Paenibacillaceae</taxon>
        <taxon>Paenibacillus</taxon>
    </lineage>
</organism>
<dbReference type="AlphaFoldDB" id="A0A7W5CDE1"/>
<dbReference type="RefSeq" id="WP_281379174.1">
    <property type="nucleotide sequence ID" value="NZ_CBCSLB010000018.1"/>
</dbReference>
<accession>A0A7W5CDE1</accession>
<proteinExistence type="predicted"/>
<sequence>MRDDDLSDDLVRNSKPAQPISFGWAGFLFVWQIRIAHMKIMSD</sequence>
<keyword evidence="1" id="KW-1133">Transmembrane helix</keyword>
<feature type="transmembrane region" description="Helical" evidence="1">
    <location>
        <begin position="20"/>
        <end position="37"/>
    </location>
</feature>
<name>A0A7W5CDE1_9BACL</name>
<dbReference type="EMBL" id="JACHXW010000018">
    <property type="protein sequence ID" value="MBB3154774.1"/>
    <property type="molecule type" value="Genomic_DNA"/>
</dbReference>
<keyword evidence="1" id="KW-0812">Transmembrane</keyword>
<gene>
    <name evidence="2" type="ORF">FHS16_004856</name>
</gene>